<dbReference type="EMBL" id="CYZO01000067">
    <property type="protein sequence ID" value="CUO50375.1"/>
    <property type="molecule type" value="Genomic_DNA"/>
</dbReference>
<accession>A0A174FQG4</accession>
<dbReference type="InterPro" id="IPR046914">
    <property type="entry name" value="ABC-3C_CTD6"/>
</dbReference>
<proteinExistence type="predicted"/>
<evidence type="ECO:0000313" key="2">
    <source>
        <dbReference type="EMBL" id="CUO50375.1"/>
    </source>
</evidence>
<dbReference type="Proteomes" id="UP000095787">
    <property type="component" value="Unassembled WGS sequence"/>
</dbReference>
<gene>
    <name evidence="2" type="ORF">ERS852456_02733</name>
</gene>
<evidence type="ECO:0000313" key="3">
    <source>
        <dbReference type="Proteomes" id="UP000095787"/>
    </source>
</evidence>
<protein>
    <recommendedName>
        <fullName evidence="1">ABC-three component systems C-terminal domain-containing protein</fullName>
    </recommendedName>
</protein>
<organism evidence="2 3">
    <name type="scientific">[Ruminococcus] torques</name>
    <dbReference type="NCBI Taxonomy" id="33039"/>
    <lineage>
        <taxon>Bacteria</taxon>
        <taxon>Bacillati</taxon>
        <taxon>Bacillota</taxon>
        <taxon>Clostridia</taxon>
        <taxon>Lachnospirales</taxon>
        <taxon>Lachnospiraceae</taxon>
        <taxon>Mediterraneibacter</taxon>
    </lineage>
</organism>
<name>A0A174FQG4_9FIRM</name>
<reference evidence="2 3" key="1">
    <citation type="submission" date="2015-09" db="EMBL/GenBank/DDBJ databases">
        <authorList>
            <consortium name="Pathogen Informatics"/>
        </authorList>
    </citation>
    <scope>NUCLEOTIDE SEQUENCE [LARGE SCALE GENOMIC DNA]</scope>
    <source>
        <strain evidence="2 3">2789STDY5834841</strain>
    </source>
</reference>
<feature type="domain" description="ABC-three component systems C-terminal" evidence="1">
    <location>
        <begin position="169"/>
        <end position="303"/>
    </location>
</feature>
<dbReference type="Pfam" id="PF20282">
    <property type="entry name" value="CTD6"/>
    <property type="match status" value="1"/>
</dbReference>
<dbReference type="AlphaFoldDB" id="A0A174FQG4"/>
<evidence type="ECO:0000259" key="1">
    <source>
        <dbReference type="Pfam" id="PF20282"/>
    </source>
</evidence>
<sequence>MEFTEYAKGLFPFISFGKKEAPYFVELIGNYIKDSAMDSCTLLRRKPDTQYRYINGSPIQAKDAQYLYDHRDTAKFSQWILDRMDESESFDSVCDWLKENGMPGDYPENECEELLTKIILSICGASKTQKRPSSQFEESLDLIKDINTKISTLPKPAKVPVPSIATSNEHAYIGELLKAYGDAEGIADFTETELQTHEEYQEDLDDRRIDYYAAVSVERGVMELDADNLSDQFDVLKEETLDGVKDTARKSYPNGYEKMLSVMEQASTLTFENYLLSKSPYWISSKIKKGVCHHLVNDGKLKWVKKKK</sequence>
<dbReference type="RefSeq" id="WP_055159509.1">
    <property type="nucleotide sequence ID" value="NZ_CYZO01000067.1"/>
</dbReference>